<dbReference type="Gene3D" id="2.60.40.1470">
    <property type="entry name" value="ApaG domain"/>
    <property type="match status" value="1"/>
</dbReference>
<dbReference type="NCBIfam" id="NF003967">
    <property type="entry name" value="PRK05461.1"/>
    <property type="match status" value="1"/>
</dbReference>
<organism evidence="4 5">
    <name type="scientific">Alloalcanivorax xenomutans</name>
    <dbReference type="NCBI Taxonomy" id="1094342"/>
    <lineage>
        <taxon>Bacteria</taxon>
        <taxon>Pseudomonadati</taxon>
        <taxon>Pseudomonadota</taxon>
        <taxon>Gammaproteobacteria</taxon>
        <taxon>Oceanospirillales</taxon>
        <taxon>Alcanivoracaceae</taxon>
        <taxon>Alloalcanivorax</taxon>
    </lineage>
</organism>
<dbReference type="SUPFAM" id="SSF110069">
    <property type="entry name" value="ApaG-like"/>
    <property type="match status" value="1"/>
</dbReference>
<evidence type="ECO:0000313" key="5">
    <source>
        <dbReference type="Proteomes" id="UP001107961"/>
    </source>
</evidence>
<dbReference type="PANTHER" id="PTHR14289:SF16">
    <property type="entry name" value="POLYMERASE DELTA-INTERACTING PROTEIN 2"/>
    <property type="match status" value="1"/>
</dbReference>
<protein>
    <recommendedName>
        <fullName evidence="1 2">Protein ApaG</fullName>
    </recommendedName>
</protein>
<dbReference type="HAMAP" id="MF_00791">
    <property type="entry name" value="ApaG"/>
    <property type="match status" value="1"/>
</dbReference>
<evidence type="ECO:0000256" key="2">
    <source>
        <dbReference type="HAMAP-Rule" id="MF_00791"/>
    </source>
</evidence>
<feature type="domain" description="ApaG" evidence="3">
    <location>
        <begin position="5"/>
        <end position="129"/>
    </location>
</feature>
<reference evidence="4" key="1">
    <citation type="submission" date="2022-01" db="EMBL/GenBank/DDBJ databases">
        <authorList>
            <person name="Karlyshev A.V."/>
            <person name="Jaspars M."/>
        </authorList>
    </citation>
    <scope>NUCLEOTIDE SEQUENCE</scope>
    <source>
        <strain evidence="4">AGSA3-2</strain>
    </source>
</reference>
<proteinExistence type="inferred from homology"/>
<accession>A0A9Q3W2B2</accession>
<dbReference type="PROSITE" id="PS51087">
    <property type="entry name" value="APAG"/>
    <property type="match status" value="1"/>
</dbReference>
<dbReference type="PANTHER" id="PTHR14289">
    <property type="entry name" value="F-BOX ONLY PROTEIN 3"/>
    <property type="match status" value="1"/>
</dbReference>
<comment type="caution">
    <text evidence="4">The sequence shown here is derived from an EMBL/GenBank/DDBJ whole genome shotgun (WGS) entry which is preliminary data.</text>
</comment>
<keyword evidence="5" id="KW-1185">Reference proteome</keyword>
<dbReference type="AlphaFoldDB" id="A0A9Q3W2B2"/>
<name>A0A9Q3W2B2_9GAMM</name>
<dbReference type="Pfam" id="PF04379">
    <property type="entry name" value="DUF525"/>
    <property type="match status" value="1"/>
</dbReference>
<evidence type="ECO:0000259" key="3">
    <source>
        <dbReference type="PROSITE" id="PS51087"/>
    </source>
</evidence>
<dbReference type="Proteomes" id="UP001107961">
    <property type="component" value="Unassembled WGS sequence"/>
</dbReference>
<dbReference type="InterPro" id="IPR036767">
    <property type="entry name" value="ApaG_sf"/>
</dbReference>
<dbReference type="GO" id="GO:0070987">
    <property type="term" value="P:error-free translesion synthesis"/>
    <property type="evidence" value="ECO:0007669"/>
    <property type="project" value="TreeGrafter"/>
</dbReference>
<dbReference type="KEGG" id="axe:P40_04660"/>
<dbReference type="RefSeq" id="WP_080530540.1">
    <property type="nucleotide sequence ID" value="NZ_CBDDTQ010000001.1"/>
</dbReference>
<dbReference type="EMBL" id="JAJVKT010000001">
    <property type="protein sequence ID" value="MCE7507097.1"/>
    <property type="molecule type" value="Genomic_DNA"/>
</dbReference>
<gene>
    <name evidence="2 4" type="primary">apaG</name>
    <name evidence="4" type="ORF">LZG35_00500</name>
</gene>
<dbReference type="InterPro" id="IPR007474">
    <property type="entry name" value="ApaG_domain"/>
</dbReference>
<evidence type="ECO:0000256" key="1">
    <source>
        <dbReference type="ARBA" id="ARBA00017693"/>
    </source>
</evidence>
<sequence length="129" mass="14376">MSDSDNDAYRIEVFAESEYLPEQSDADQKRWAFAYHIRIINRGSQGARLLTRHWIITDGDQRVQEVHGEGVLGQQPELAPGQEFQYSSGAILETAVGSMRGSYQMLSEDGTCFNAPIPAFTLAADRALH</sequence>
<dbReference type="InterPro" id="IPR023065">
    <property type="entry name" value="Uncharacterised_ApaG"/>
</dbReference>
<evidence type="ECO:0000313" key="4">
    <source>
        <dbReference type="EMBL" id="MCE7507097.1"/>
    </source>
</evidence>